<dbReference type="GO" id="GO:0003824">
    <property type="term" value="F:catalytic activity"/>
    <property type="evidence" value="ECO:0007669"/>
    <property type="project" value="InterPro"/>
</dbReference>
<dbReference type="InterPro" id="IPR005302">
    <property type="entry name" value="MoCF_Sase_C"/>
</dbReference>
<evidence type="ECO:0000259" key="1">
    <source>
        <dbReference type="PROSITE" id="PS51340"/>
    </source>
</evidence>
<dbReference type="SUPFAM" id="SSF141673">
    <property type="entry name" value="MOSC N-terminal domain-like"/>
    <property type="match status" value="1"/>
</dbReference>
<sequence length="288" mass="31783">MSTAPRDVAAKIARLFVYPVKSCAGVEVQEALLTETGLEFDRAWMVVDEQGEFVTQRELPRMALIRPRLKHFEMVLRAPGMLALHIALDAVEQPVQAKVWKDVVSAYDMGDVAAQWFSDFLGRRLRLVRFDPDHKRLSSLQWTGGVEALNQFADGYPLLVASEASVDELNTRLAAAGHGPVGIERFRPNIVLSGAQAHDEDRLQVLHVATAQGEARLQPVKPCSRCPIPNIDPATAVSSPEVSDTLQGYRRDERVNGAITFGMNAIVLQGVEQVLRVGQAVSADYRFD</sequence>
<dbReference type="GO" id="GO:0030151">
    <property type="term" value="F:molybdenum ion binding"/>
    <property type="evidence" value="ECO:0007669"/>
    <property type="project" value="InterPro"/>
</dbReference>
<accession>A0A9X2AN61</accession>
<dbReference type="Proteomes" id="UP001139447">
    <property type="component" value="Unassembled WGS sequence"/>
</dbReference>
<evidence type="ECO:0000313" key="2">
    <source>
        <dbReference type="EMBL" id="MCJ0762052.1"/>
    </source>
</evidence>
<protein>
    <submittedName>
        <fullName evidence="2">MOSC N-terminal beta barrel domain-containing protein</fullName>
    </submittedName>
</protein>
<gene>
    <name evidence="2" type="ORF">MMF98_02400</name>
</gene>
<dbReference type="Pfam" id="PF03476">
    <property type="entry name" value="MOSC_N"/>
    <property type="match status" value="1"/>
</dbReference>
<name>A0A9X2AN61_9BURK</name>
<dbReference type="AlphaFoldDB" id="A0A9X2AN61"/>
<reference evidence="2" key="1">
    <citation type="submission" date="2022-03" db="EMBL/GenBank/DDBJ databases">
        <authorList>
            <person name="Woo C.Y."/>
        </authorList>
    </citation>
    <scope>NUCLEOTIDE SEQUENCE</scope>
    <source>
        <strain evidence="2">CYS-02</strain>
    </source>
</reference>
<dbReference type="Pfam" id="PF03473">
    <property type="entry name" value="MOSC"/>
    <property type="match status" value="1"/>
</dbReference>
<dbReference type="SUPFAM" id="SSF50800">
    <property type="entry name" value="PK beta-barrel domain-like"/>
    <property type="match status" value="1"/>
</dbReference>
<feature type="domain" description="MOSC" evidence="1">
    <location>
        <begin position="125"/>
        <end position="284"/>
    </location>
</feature>
<dbReference type="InterPro" id="IPR011037">
    <property type="entry name" value="Pyrv_Knase-like_insert_dom_sf"/>
</dbReference>
<dbReference type="RefSeq" id="WP_243303956.1">
    <property type="nucleotide sequence ID" value="NZ_JALGBI010000001.1"/>
</dbReference>
<organism evidence="2 3">
    <name type="scientific">Variovorax terrae</name>
    <dbReference type="NCBI Taxonomy" id="2923278"/>
    <lineage>
        <taxon>Bacteria</taxon>
        <taxon>Pseudomonadati</taxon>
        <taxon>Pseudomonadota</taxon>
        <taxon>Betaproteobacteria</taxon>
        <taxon>Burkholderiales</taxon>
        <taxon>Comamonadaceae</taxon>
        <taxon>Variovorax</taxon>
    </lineage>
</organism>
<proteinExistence type="predicted"/>
<dbReference type="InterPro" id="IPR005303">
    <property type="entry name" value="MOCOS_middle"/>
</dbReference>
<dbReference type="PANTHER" id="PTHR14237:SF19">
    <property type="entry name" value="MITOCHONDRIAL AMIDOXIME REDUCING COMPONENT 1"/>
    <property type="match status" value="1"/>
</dbReference>
<evidence type="ECO:0000313" key="3">
    <source>
        <dbReference type="Proteomes" id="UP001139447"/>
    </source>
</evidence>
<keyword evidence="3" id="KW-1185">Reference proteome</keyword>
<comment type="caution">
    <text evidence="2">The sequence shown here is derived from an EMBL/GenBank/DDBJ whole genome shotgun (WGS) entry which is preliminary data.</text>
</comment>
<dbReference type="PANTHER" id="PTHR14237">
    <property type="entry name" value="MOLYBDOPTERIN COFACTOR SULFURASE MOSC"/>
    <property type="match status" value="1"/>
</dbReference>
<dbReference type="PROSITE" id="PS51340">
    <property type="entry name" value="MOSC"/>
    <property type="match status" value="1"/>
</dbReference>
<dbReference type="EMBL" id="JALGBI010000001">
    <property type="protein sequence ID" value="MCJ0762052.1"/>
    <property type="molecule type" value="Genomic_DNA"/>
</dbReference>
<dbReference type="GO" id="GO:0030170">
    <property type="term" value="F:pyridoxal phosphate binding"/>
    <property type="evidence" value="ECO:0007669"/>
    <property type="project" value="InterPro"/>
</dbReference>